<organism evidence="1 2">
    <name type="scientific">Pleurotus ostreatus</name>
    <name type="common">Oyster mushroom</name>
    <name type="synonym">White-rot fungus</name>
    <dbReference type="NCBI Taxonomy" id="5322"/>
    <lineage>
        <taxon>Eukaryota</taxon>
        <taxon>Fungi</taxon>
        <taxon>Dikarya</taxon>
        <taxon>Basidiomycota</taxon>
        <taxon>Agaricomycotina</taxon>
        <taxon>Agaricomycetes</taxon>
        <taxon>Agaricomycetidae</taxon>
        <taxon>Agaricales</taxon>
        <taxon>Pleurotineae</taxon>
        <taxon>Pleurotaceae</taxon>
        <taxon>Pleurotus</taxon>
    </lineage>
</organism>
<dbReference type="Gene3D" id="3.20.20.60">
    <property type="entry name" value="Phosphoenolpyruvate-binding domains"/>
    <property type="match status" value="1"/>
</dbReference>
<dbReference type="PANTHER" id="PTHR42905:SF2">
    <property type="entry name" value="PHOSPHOENOLPYRUVATE CARBOXYLASE FAMILY PROTEIN"/>
    <property type="match status" value="1"/>
</dbReference>
<dbReference type="Proteomes" id="UP000623687">
    <property type="component" value="Unassembled WGS sequence"/>
</dbReference>
<dbReference type="PANTHER" id="PTHR42905">
    <property type="entry name" value="PHOSPHOENOLPYRUVATE CARBOXYLASE"/>
    <property type="match status" value="1"/>
</dbReference>
<reference evidence="1" key="1">
    <citation type="submission" date="2019-07" db="EMBL/GenBank/DDBJ databases">
        <authorList>
            <person name="Palmer J.M."/>
        </authorList>
    </citation>
    <scope>NUCLEOTIDE SEQUENCE</scope>
    <source>
        <strain evidence="1">PC9</strain>
    </source>
</reference>
<name>A0A8H6ZIZ8_PLEOS</name>
<dbReference type="EMBL" id="JACETU010000009">
    <property type="protein sequence ID" value="KAF7421029.1"/>
    <property type="molecule type" value="Genomic_DNA"/>
</dbReference>
<evidence type="ECO:0000313" key="1">
    <source>
        <dbReference type="EMBL" id="KAF7421029.1"/>
    </source>
</evidence>
<dbReference type="OrthoDB" id="1923844at2759"/>
<dbReference type="InterPro" id="IPR039556">
    <property type="entry name" value="ICL/PEPM"/>
</dbReference>
<dbReference type="RefSeq" id="XP_036626887.1">
    <property type="nucleotide sequence ID" value="XM_036781032.1"/>
</dbReference>
<evidence type="ECO:0008006" key="3">
    <source>
        <dbReference type="Google" id="ProtNLM"/>
    </source>
</evidence>
<protein>
    <recommendedName>
        <fullName evidence="3">Oxaloacetate acetylhydrolase</fullName>
    </recommendedName>
</protein>
<dbReference type="CDD" id="cd00377">
    <property type="entry name" value="ICL_PEPM"/>
    <property type="match status" value="1"/>
</dbReference>
<dbReference type="GeneID" id="59381367"/>
<dbReference type="VEuPathDB" id="FungiDB:PC9H_011549"/>
<dbReference type="InterPro" id="IPR018523">
    <property type="entry name" value="Isocitrate_lyase_ph_CS"/>
</dbReference>
<proteinExistence type="predicted"/>
<dbReference type="AlphaFoldDB" id="A0A8H6ZIZ8"/>
<gene>
    <name evidence="1" type="ORF">PC9H_011549</name>
</gene>
<dbReference type="InterPro" id="IPR015813">
    <property type="entry name" value="Pyrv/PenolPyrv_kinase-like_dom"/>
</dbReference>
<comment type="caution">
    <text evidence="1">The sequence shown here is derived from an EMBL/GenBank/DDBJ whole genome shotgun (WGS) entry which is preliminary data.</text>
</comment>
<accession>A0A8H6ZIZ8</accession>
<dbReference type="SUPFAM" id="SSF51621">
    <property type="entry name" value="Phosphoenolpyruvate/pyruvate domain"/>
    <property type="match status" value="1"/>
</dbReference>
<keyword evidence="2" id="KW-1185">Reference proteome</keyword>
<sequence>MAPALDYFTKSSAQTPAPAPAPVASPAHGVYYNARLDPKNYLEGPLSENPATRLRQMLARPGIVVAPGICDGISARCALEAGFTCLYQSGAATTASRMGQPDLAIATLNDFVDSAQMVTSLDPTCPVIADADTGFGGPAMVARTVTQYAKSGVAGLHIEDQVQTKRCGHLLGKQVVSREEFLTRIRAAVIARDAIPGGSDFVIIGRTDSAQVLGMEEAIERLKLAAAAGADVCFIEGVKSKELLESTVAALAPIPVLVNVISGGLTPPFTYREAEQMGAKIIIFSLVSCVAMVHACRAAMHSLKKTGTDFVSAQGMDPKEFFKVMGLDAVIELDAKAGGSAFEVV</sequence>
<dbReference type="Pfam" id="PF13714">
    <property type="entry name" value="PEP_mutase"/>
    <property type="match status" value="1"/>
</dbReference>
<dbReference type="InterPro" id="IPR040442">
    <property type="entry name" value="Pyrv_kinase-like_dom_sf"/>
</dbReference>
<dbReference type="PROSITE" id="PS00161">
    <property type="entry name" value="ISOCITRATE_LYASE"/>
    <property type="match status" value="1"/>
</dbReference>
<evidence type="ECO:0000313" key="2">
    <source>
        <dbReference type="Proteomes" id="UP000623687"/>
    </source>
</evidence>
<dbReference type="GO" id="GO:0003824">
    <property type="term" value="F:catalytic activity"/>
    <property type="evidence" value="ECO:0007669"/>
    <property type="project" value="InterPro"/>
</dbReference>